<name>K0RHN8_THAOC</name>
<evidence type="ECO:0000256" key="1">
    <source>
        <dbReference type="SAM" id="MobiDB-lite"/>
    </source>
</evidence>
<feature type="compositionally biased region" description="Basic and acidic residues" evidence="1">
    <location>
        <begin position="23"/>
        <end position="32"/>
    </location>
</feature>
<feature type="region of interest" description="Disordered" evidence="1">
    <location>
        <begin position="1"/>
        <end position="32"/>
    </location>
</feature>
<gene>
    <name evidence="2" type="ORF">THAOC_27426</name>
</gene>
<dbReference type="EMBL" id="AGNL01038302">
    <property type="protein sequence ID" value="EJK53193.1"/>
    <property type="molecule type" value="Genomic_DNA"/>
</dbReference>
<dbReference type="AlphaFoldDB" id="K0RHN8"/>
<comment type="caution">
    <text evidence="2">The sequence shown here is derived from an EMBL/GenBank/DDBJ whole genome shotgun (WGS) entry which is preliminary data.</text>
</comment>
<evidence type="ECO:0000313" key="2">
    <source>
        <dbReference type="EMBL" id="EJK53193.1"/>
    </source>
</evidence>
<proteinExistence type="predicted"/>
<accession>K0RHN8</accession>
<organism evidence="2 3">
    <name type="scientific">Thalassiosira oceanica</name>
    <name type="common">Marine diatom</name>
    <dbReference type="NCBI Taxonomy" id="159749"/>
    <lineage>
        <taxon>Eukaryota</taxon>
        <taxon>Sar</taxon>
        <taxon>Stramenopiles</taxon>
        <taxon>Ochrophyta</taxon>
        <taxon>Bacillariophyta</taxon>
        <taxon>Coscinodiscophyceae</taxon>
        <taxon>Thalassiosirophycidae</taxon>
        <taxon>Thalassiosirales</taxon>
        <taxon>Thalassiosiraceae</taxon>
        <taxon>Thalassiosira</taxon>
    </lineage>
</organism>
<evidence type="ECO:0000313" key="3">
    <source>
        <dbReference type="Proteomes" id="UP000266841"/>
    </source>
</evidence>
<keyword evidence="3" id="KW-1185">Reference proteome</keyword>
<protein>
    <submittedName>
        <fullName evidence="2">Uncharacterized protein</fullName>
    </submittedName>
</protein>
<reference evidence="2 3" key="1">
    <citation type="journal article" date="2012" name="Genome Biol.">
        <title>Genome and low-iron response of an oceanic diatom adapted to chronic iron limitation.</title>
        <authorList>
            <person name="Lommer M."/>
            <person name="Specht M."/>
            <person name="Roy A.S."/>
            <person name="Kraemer L."/>
            <person name="Andreson R."/>
            <person name="Gutowska M.A."/>
            <person name="Wolf J."/>
            <person name="Bergner S.V."/>
            <person name="Schilhabel M.B."/>
            <person name="Klostermeier U.C."/>
            <person name="Beiko R.G."/>
            <person name="Rosenstiel P."/>
            <person name="Hippler M."/>
            <person name="Laroche J."/>
        </authorList>
    </citation>
    <scope>NUCLEOTIDE SEQUENCE [LARGE SCALE GENOMIC DNA]</scope>
    <source>
        <strain evidence="2 3">CCMP1005</strain>
    </source>
</reference>
<sequence>LRGKKSSHKIAQETRKTRHKKDRSALEKWLRR</sequence>
<feature type="non-terminal residue" evidence="2">
    <location>
        <position position="1"/>
    </location>
</feature>
<dbReference type="Proteomes" id="UP000266841">
    <property type="component" value="Unassembled WGS sequence"/>
</dbReference>